<organism evidence="3 4">
    <name type="scientific">Saccharopolyspora flava</name>
    <dbReference type="NCBI Taxonomy" id="95161"/>
    <lineage>
        <taxon>Bacteria</taxon>
        <taxon>Bacillati</taxon>
        <taxon>Actinomycetota</taxon>
        <taxon>Actinomycetes</taxon>
        <taxon>Pseudonocardiales</taxon>
        <taxon>Pseudonocardiaceae</taxon>
        <taxon>Saccharopolyspora</taxon>
    </lineage>
</organism>
<evidence type="ECO:0000256" key="1">
    <source>
        <dbReference type="SAM" id="MobiDB-lite"/>
    </source>
</evidence>
<gene>
    <name evidence="3" type="ORF">SAMN05660874_02460</name>
</gene>
<sequence>MTSRGHPTPRQGSPTRHRHRRRPGSVLVRTERADPATYRGAETVGLSPDRRLQRHYHPADPVFVDRSGRRRRAVRRFVLLTSLVLTGLALLLAAAMLDSPTPAPPLPNTPEATR</sequence>
<dbReference type="STRING" id="95161.SAMN05660874_02460"/>
<evidence type="ECO:0000313" key="4">
    <source>
        <dbReference type="Proteomes" id="UP000198852"/>
    </source>
</evidence>
<dbReference type="EMBL" id="FOZX01000003">
    <property type="protein sequence ID" value="SFS66523.1"/>
    <property type="molecule type" value="Genomic_DNA"/>
</dbReference>
<name>A0A1I6RP49_9PSEU</name>
<keyword evidence="4" id="KW-1185">Reference proteome</keyword>
<reference evidence="4" key="1">
    <citation type="submission" date="2016-10" db="EMBL/GenBank/DDBJ databases">
        <authorList>
            <person name="Varghese N."/>
            <person name="Submissions S."/>
        </authorList>
    </citation>
    <scope>NUCLEOTIDE SEQUENCE [LARGE SCALE GENOMIC DNA]</scope>
    <source>
        <strain evidence="4">DSM 44771</strain>
    </source>
</reference>
<dbReference type="Proteomes" id="UP000198852">
    <property type="component" value="Unassembled WGS sequence"/>
</dbReference>
<proteinExistence type="predicted"/>
<evidence type="ECO:0000313" key="3">
    <source>
        <dbReference type="EMBL" id="SFS66523.1"/>
    </source>
</evidence>
<evidence type="ECO:0000256" key="2">
    <source>
        <dbReference type="SAM" id="Phobius"/>
    </source>
</evidence>
<dbReference type="AlphaFoldDB" id="A0A1I6RP49"/>
<keyword evidence="2" id="KW-0812">Transmembrane</keyword>
<dbReference type="RefSeq" id="WP_139274055.1">
    <property type="nucleotide sequence ID" value="NZ_FOZX01000003.1"/>
</dbReference>
<keyword evidence="2" id="KW-1133">Transmembrane helix</keyword>
<accession>A0A1I6RP49</accession>
<feature type="compositionally biased region" description="Polar residues" evidence="1">
    <location>
        <begin position="1"/>
        <end position="14"/>
    </location>
</feature>
<keyword evidence="2" id="KW-0472">Membrane</keyword>
<protein>
    <submittedName>
        <fullName evidence="3">Uncharacterized protein</fullName>
    </submittedName>
</protein>
<feature type="region of interest" description="Disordered" evidence="1">
    <location>
        <begin position="1"/>
        <end position="34"/>
    </location>
</feature>
<feature type="transmembrane region" description="Helical" evidence="2">
    <location>
        <begin position="77"/>
        <end position="97"/>
    </location>
</feature>